<dbReference type="EMBL" id="JAJFAZ020000005">
    <property type="protein sequence ID" value="KAI5329143.1"/>
    <property type="molecule type" value="Genomic_DNA"/>
</dbReference>
<evidence type="ECO:0000256" key="4">
    <source>
        <dbReference type="ARBA" id="ARBA00022536"/>
    </source>
</evidence>
<keyword evidence="4" id="KW-0245">EGF-like domain</keyword>
<evidence type="ECO:0000256" key="7">
    <source>
        <dbReference type="ARBA" id="ARBA00022729"/>
    </source>
</evidence>
<evidence type="ECO:0000256" key="10">
    <source>
        <dbReference type="ARBA" id="ARBA00022840"/>
    </source>
</evidence>
<evidence type="ECO:0000256" key="5">
    <source>
        <dbReference type="ARBA" id="ARBA00022679"/>
    </source>
</evidence>
<keyword evidence="10 18" id="KW-0067">ATP-binding</keyword>
<dbReference type="SUPFAM" id="SSF56112">
    <property type="entry name" value="Protein kinase-like (PK-like)"/>
    <property type="match status" value="1"/>
</dbReference>
<sequence length="84" mass="9528">MYLYAELEKATKNFKEELGKGASGVVYKGVLADERVVAVKALADIYQAEEVFWAEVSTIVKVNHMNLVRTWGFCSEDKHRVLFS</sequence>
<evidence type="ECO:0000256" key="14">
    <source>
        <dbReference type="ARBA" id="ARBA00023170"/>
    </source>
</evidence>
<comment type="caution">
    <text evidence="20">The sequence shown here is derived from an EMBL/GenBank/DDBJ whole genome shotgun (WGS) entry which is preliminary data.</text>
</comment>
<evidence type="ECO:0000256" key="13">
    <source>
        <dbReference type="ARBA" id="ARBA00023157"/>
    </source>
</evidence>
<keyword evidence="9" id="KW-0418">Kinase</keyword>
<keyword evidence="13" id="KW-1015">Disulfide bond</keyword>
<proteinExistence type="predicted"/>
<dbReference type="AlphaFoldDB" id="A0AAD4VRB9"/>
<dbReference type="GO" id="GO:0005524">
    <property type="term" value="F:ATP binding"/>
    <property type="evidence" value="ECO:0007669"/>
    <property type="project" value="UniProtKB-UniRule"/>
</dbReference>
<keyword evidence="21" id="KW-1185">Reference proteome</keyword>
<dbReference type="GO" id="GO:0004674">
    <property type="term" value="F:protein serine/threonine kinase activity"/>
    <property type="evidence" value="ECO:0007669"/>
    <property type="project" value="UniProtKB-KW"/>
</dbReference>
<evidence type="ECO:0000256" key="16">
    <source>
        <dbReference type="ARBA" id="ARBA00047899"/>
    </source>
</evidence>
<evidence type="ECO:0000256" key="1">
    <source>
        <dbReference type="ARBA" id="ARBA00004479"/>
    </source>
</evidence>
<evidence type="ECO:0000256" key="6">
    <source>
        <dbReference type="ARBA" id="ARBA00022692"/>
    </source>
</evidence>
<dbReference type="FunFam" id="3.30.200.20:FF:000059">
    <property type="entry name" value="S-receptor-like serine/threonine-protein kinase"/>
    <property type="match status" value="1"/>
</dbReference>
<evidence type="ECO:0000256" key="18">
    <source>
        <dbReference type="PROSITE-ProRule" id="PRU10141"/>
    </source>
</evidence>
<evidence type="ECO:0000256" key="2">
    <source>
        <dbReference type="ARBA" id="ARBA00012513"/>
    </source>
</evidence>
<keyword evidence="5" id="KW-0808">Transferase</keyword>
<keyword evidence="11" id="KW-1133">Transmembrane helix</keyword>
<evidence type="ECO:0000313" key="20">
    <source>
        <dbReference type="EMBL" id="KAI5329143.1"/>
    </source>
</evidence>
<evidence type="ECO:0000256" key="17">
    <source>
        <dbReference type="ARBA" id="ARBA00048679"/>
    </source>
</evidence>
<keyword evidence="3" id="KW-0723">Serine/threonine-protein kinase</keyword>
<reference evidence="20 21" key="1">
    <citation type="journal article" date="2022" name="G3 (Bethesda)">
        <title>Whole-genome sequence and methylome profiling of the almond [Prunus dulcis (Mill.) D.A. Webb] cultivar 'Nonpareil'.</title>
        <authorList>
            <person name="D'Amico-Willman K.M."/>
            <person name="Ouma W.Z."/>
            <person name="Meulia T."/>
            <person name="Sideli G.M."/>
            <person name="Gradziel T.M."/>
            <person name="Fresnedo-Ramirez J."/>
        </authorList>
    </citation>
    <scope>NUCLEOTIDE SEQUENCE [LARGE SCALE GENOMIC DNA]</scope>
    <source>
        <strain evidence="20">Clone GOH B32 T37-40</strain>
    </source>
</reference>
<keyword evidence="7" id="KW-0732">Signal</keyword>
<dbReference type="InterPro" id="IPR017441">
    <property type="entry name" value="Protein_kinase_ATP_BS"/>
</dbReference>
<gene>
    <name evidence="20" type="ORF">L3X38_028540</name>
</gene>
<evidence type="ECO:0000256" key="3">
    <source>
        <dbReference type="ARBA" id="ARBA00022527"/>
    </source>
</evidence>
<evidence type="ECO:0000256" key="12">
    <source>
        <dbReference type="ARBA" id="ARBA00023136"/>
    </source>
</evidence>
<dbReference type="PANTHER" id="PTHR47974">
    <property type="entry name" value="OS07G0415500 PROTEIN"/>
    <property type="match status" value="1"/>
</dbReference>
<keyword evidence="6" id="KW-0812">Transmembrane</keyword>
<keyword evidence="12" id="KW-0472">Membrane</keyword>
<feature type="domain" description="Protein kinase" evidence="19">
    <location>
        <begin position="12"/>
        <end position="84"/>
    </location>
</feature>
<dbReference type="EC" id="2.7.11.1" evidence="2"/>
<evidence type="ECO:0000256" key="11">
    <source>
        <dbReference type="ARBA" id="ARBA00022989"/>
    </source>
</evidence>
<dbReference type="PROSITE" id="PS00107">
    <property type="entry name" value="PROTEIN_KINASE_ATP"/>
    <property type="match status" value="1"/>
</dbReference>
<keyword evidence="14" id="KW-0675">Receptor</keyword>
<keyword evidence="8 18" id="KW-0547">Nucleotide-binding</keyword>
<dbReference type="Gene3D" id="3.30.200.20">
    <property type="entry name" value="Phosphorylase Kinase, domain 1"/>
    <property type="match status" value="1"/>
</dbReference>
<dbReference type="PANTHER" id="PTHR47974:SF4">
    <property type="entry name" value="RECEPTOR-LIKE SERINE_THREONINE-PROTEIN KINASE"/>
    <property type="match status" value="1"/>
</dbReference>
<evidence type="ECO:0000256" key="9">
    <source>
        <dbReference type="ARBA" id="ARBA00022777"/>
    </source>
</evidence>
<keyword evidence="15" id="KW-0325">Glycoprotein</keyword>
<accession>A0AAD4VRB9</accession>
<protein>
    <recommendedName>
        <fullName evidence="2">non-specific serine/threonine protein kinase</fullName>
        <ecNumber evidence="2">2.7.11.1</ecNumber>
    </recommendedName>
</protein>
<dbReference type="GO" id="GO:0016020">
    <property type="term" value="C:membrane"/>
    <property type="evidence" value="ECO:0007669"/>
    <property type="project" value="UniProtKB-SubCell"/>
</dbReference>
<evidence type="ECO:0000256" key="15">
    <source>
        <dbReference type="ARBA" id="ARBA00023180"/>
    </source>
</evidence>
<comment type="catalytic activity">
    <reaction evidence="17">
        <text>L-seryl-[protein] + ATP = O-phospho-L-seryl-[protein] + ADP + H(+)</text>
        <dbReference type="Rhea" id="RHEA:17989"/>
        <dbReference type="Rhea" id="RHEA-COMP:9863"/>
        <dbReference type="Rhea" id="RHEA-COMP:11604"/>
        <dbReference type="ChEBI" id="CHEBI:15378"/>
        <dbReference type="ChEBI" id="CHEBI:29999"/>
        <dbReference type="ChEBI" id="CHEBI:30616"/>
        <dbReference type="ChEBI" id="CHEBI:83421"/>
        <dbReference type="ChEBI" id="CHEBI:456216"/>
        <dbReference type="EC" id="2.7.11.1"/>
    </reaction>
</comment>
<comment type="subcellular location">
    <subcellularLocation>
        <location evidence="1">Membrane</location>
        <topology evidence="1">Single-pass type I membrane protein</topology>
    </subcellularLocation>
</comment>
<name>A0AAD4VRB9_PRUDU</name>
<dbReference type="InterPro" id="IPR000719">
    <property type="entry name" value="Prot_kinase_dom"/>
</dbReference>
<comment type="catalytic activity">
    <reaction evidence="16">
        <text>L-threonyl-[protein] + ATP = O-phospho-L-threonyl-[protein] + ADP + H(+)</text>
        <dbReference type="Rhea" id="RHEA:46608"/>
        <dbReference type="Rhea" id="RHEA-COMP:11060"/>
        <dbReference type="Rhea" id="RHEA-COMP:11605"/>
        <dbReference type="ChEBI" id="CHEBI:15378"/>
        <dbReference type="ChEBI" id="CHEBI:30013"/>
        <dbReference type="ChEBI" id="CHEBI:30616"/>
        <dbReference type="ChEBI" id="CHEBI:61977"/>
        <dbReference type="ChEBI" id="CHEBI:456216"/>
        <dbReference type="EC" id="2.7.11.1"/>
    </reaction>
</comment>
<feature type="binding site" evidence="18">
    <location>
        <position position="40"/>
    </location>
    <ligand>
        <name>ATP</name>
        <dbReference type="ChEBI" id="CHEBI:30616"/>
    </ligand>
</feature>
<dbReference type="Proteomes" id="UP001054821">
    <property type="component" value="Chromosome 5"/>
</dbReference>
<evidence type="ECO:0000313" key="21">
    <source>
        <dbReference type="Proteomes" id="UP001054821"/>
    </source>
</evidence>
<dbReference type="InterPro" id="IPR001245">
    <property type="entry name" value="Ser-Thr/Tyr_kinase_cat_dom"/>
</dbReference>
<evidence type="ECO:0000259" key="19">
    <source>
        <dbReference type="PROSITE" id="PS50011"/>
    </source>
</evidence>
<dbReference type="Pfam" id="PF07714">
    <property type="entry name" value="PK_Tyr_Ser-Thr"/>
    <property type="match status" value="1"/>
</dbReference>
<dbReference type="PROSITE" id="PS50011">
    <property type="entry name" value="PROTEIN_KINASE_DOM"/>
    <property type="match status" value="1"/>
</dbReference>
<dbReference type="InterPro" id="IPR011009">
    <property type="entry name" value="Kinase-like_dom_sf"/>
</dbReference>
<evidence type="ECO:0000256" key="8">
    <source>
        <dbReference type="ARBA" id="ARBA00022741"/>
    </source>
</evidence>
<organism evidence="20 21">
    <name type="scientific">Prunus dulcis</name>
    <name type="common">Almond</name>
    <name type="synonym">Amygdalus dulcis</name>
    <dbReference type="NCBI Taxonomy" id="3755"/>
    <lineage>
        <taxon>Eukaryota</taxon>
        <taxon>Viridiplantae</taxon>
        <taxon>Streptophyta</taxon>
        <taxon>Embryophyta</taxon>
        <taxon>Tracheophyta</taxon>
        <taxon>Spermatophyta</taxon>
        <taxon>Magnoliopsida</taxon>
        <taxon>eudicotyledons</taxon>
        <taxon>Gunneridae</taxon>
        <taxon>Pentapetalae</taxon>
        <taxon>rosids</taxon>
        <taxon>fabids</taxon>
        <taxon>Rosales</taxon>
        <taxon>Rosaceae</taxon>
        <taxon>Amygdaloideae</taxon>
        <taxon>Amygdaleae</taxon>
        <taxon>Prunus</taxon>
    </lineage>
</organism>